<dbReference type="AlphaFoldDB" id="A0A8S2DEK3"/>
<dbReference type="EMBL" id="CAJOBA010003446">
    <property type="protein sequence ID" value="CAF3682039.1"/>
    <property type="molecule type" value="Genomic_DNA"/>
</dbReference>
<gene>
    <name evidence="2" type="ORF">OVA965_LOCUS9643</name>
    <name evidence="3" type="ORF">TMI583_LOCUS9639</name>
</gene>
<sequence length="299" mass="34131">MVGNDQQEQISLANSSADAEENNSHDDRSAMERSDDETDAPIRAYRERRAMNETSSVLHHFDRVDEEQKNTASTPILMSIDPEESESEDDVKSELDRLDIPADIEDDQEDQTTDESSESDGSPDDEHDCDEECEAQEIFTDESIEDFLSSNTSMENTRIWIQKLVKRVRSCVNYIRNNCAINDYVCNRAGSNLPPIRAGLVIDFEVRWNSTYIMLDRFIIHRAILNEITTEPLKIPVEFALSGFLNTETIGDSTFMKCLKACVSEKFEHYFVHEMGKSQKDASLFILSSRPVTYISELQ</sequence>
<reference evidence="2" key="1">
    <citation type="submission" date="2021-02" db="EMBL/GenBank/DDBJ databases">
        <authorList>
            <person name="Nowell W R."/>
        </authorList>
    </citation>
    <scope>NUCLEOTIDE SEQUENCE</scope>
</reference>
<feature type="compositionally biased region" description="Polar residues" evidence="1">
    <location>
        <begin position="1"/>
        <end position="17"/>
    </location>
</feature>
<evidence type="ECO:0000313" key="2">
    <source>
        <dbReference type="EMBL" id="CAF0901395.1"/>
    </source>
</evidence>
<evidence type="ECO:0000256" key="1">
    <source>
        <dbReference type="SAM" id="MobiDB-lite"/>
    </source>
</evidence>
<protein>
    <submittedName>
        <fullName evidence="2">Uncharacterized protein</fullName>
    </submittedName>
</protein>
<organism evidence="2 4">
    <name type="scientific">Didymodactylos carnosus</name>
    <dbReference type="NCBI Taxonomy" id="1234261"/>
    <lineage>
        <taxon>Eukaryota</taxon>
        <taxon>Metazoa</taxon>
        <taxon>Spiralia</taxon>
        <taxon>Gnathifera</taxon>
        <taxon>Rotifera</taxon>
        <taxon>Eurotatoria</taxon>
        <taxon>Bdelloidea</taxon>
        <taxon>Philodinida</taxon>
        <taxon>Philodinidae</taxon>
        <taxon>Didymodactylos</taxon>
    </lineage>
</organism>
<proteinExistence type="predicted"/>
<feature type="compositionally biased region" description="Basic and acidic residues" evidence="1">
    <location>
        <begin position="90"/>
        <end position="100"/>
    </location>
</feature>
<dbReference type="EMBL" id="CAJNOK010003445">
    <property type="protein sequence ID" value="CAF0901395.1"/>
    <property type="molecule type" value="Genomic_DNA"/>
</dbReference>
<comment type="caution">
    <text evidence="2">The sequence shown here is derived from an EMBL/GenBank/DDBJ whole genome shotgun (WGS) entry which is preliminary data.</text>
</comment>
<name>A0A8S2DEK3_9BILA</name>
<feature type="region of interest" description="Disordered" evidence="1">
    <location>
        <begin position="1"/>
        <end position="130"/>
    </location>
</feature>
<dbReference type="Proteomes" id="UP000677228">
    <property type="component" value="Unassembled WGS sequence"/>
</dbReference>
<feature type="compositionally biased region" description="Basic and acidic residues" evidence="1">
    <location>
        <begin position="59"/>
        <end position="69"/>
    </location>
</feature>
<evidence type="ECO:0000313" key="4">
    <source>
        <dbReference type="Proteomes" id="UP000677228"/>
    </source>
</evidence>
<feature type="compositionally biased region" description="Basic and acidic residues" evidence="1">
    <location>
        <begin position="22"/>
        <end position="33"/>
    </location>
</feature>
<evidence type="ECO:0000313" key="3">
    <source>
        <dbReference type="EMBL" id="CAF3682039.1"/>
    </source>
</evidence>
<accession>A0A8S2DEK3</accession>
<feature type="compositionally biased region" description="Acidic residues" evidence="1">
    <location>
        <begin position="102"/>
        <end position="130"/>
    </location>
</feature>
<dbReference type="Proteomes" id="UP000682733">
    <property type="component" value="Unassembled WGS sequence"/>
</dbReference>